<dbReference type="STRING" id="994479.GCA_000194155_03755"/>
<evidence type="ECO:0000313" key="2">
    <source>
        <dbReference type="EMBL" id="PKW15713.1"/>
    </source>
</evidence>
<dbReference type="AlphaFoldDB" id="A0A2N3XYE0"/>
<dbReference type="EMBL" id="PJNB01000001">
    <property type="protein sequence ID" value="PKW15713.1"/>
    <property type="molecule type" value="Genomic_DNA"/>
</dbReference>
<proteinExistence type="predicted"/>
<sequence>MHLGRAGRVALIDDRGVVAGGERPGSTKRSIWSGTANGGAPGWPRRDFPVAATLPARLG</sequence>
<evidence type="ECO:0000313" key="3">
    <source>
        <dbReference type="Proteomes" id="UP000233786"/>
    </source>
</evidence>
<gene>
    <name evidence="2" type="ORF">A8926_3462</name>
</gene>
<evidence type="ECO:0000256" key="1">
    <source>
        <dbReference type="SAM" id="MobiDB-lite"/>
    </source>
</evidence>
<accession>A0A2N3XYE0</accession>
<dbReference type="Proteomes" id="UP000233786">
    <property type="component" value="Unassembled WGS sequence"/>
</dbReference>
<feature type="region of interest" description="Disordered" evidence="1">
    <location>
        <begin position="20"/>
        <end position="48"/>
    </location>
</feature>
<comment type="caution">
    <text evidence="2">The sequence shown here is derived from an EMBL/GenBank/DDBJ whole genome shotgun (WGS) entry which is preliminary data.</text>
</comment>
<reference evidence="2" key="1">
    <citation type="submission" date="2017-12" db="EMBL/GenBank/DDBJ databases">
        <title>Sequencing the genomes of 1000 Actinobacteria strains.</title>
        <authorList>
            <person name="Klenk H.-P."/>
        </authorList>
    </citation>
    <scope>NUCLEOTIDE SEQUENCE [LARGE SCALE GENOMIC DNA]</scope>
    <source>
        <strain evidence="2">DSM 44228</strain>
    </source>
</reference>
<keyword evidence="3" id="KW-1185">Reference proteome</keyword>
<protein>
    <submittedName>
        <fullName evidence="2">Uncharacterized protein</fullName>
    </submittedName>
</protein>
<name>A0A2N3XYE0_SACSN</name>
<organism evidence="2 3">
    <name type="scientific">Saccharopolyspora spinosa</name>
    <dbReference type="NCBI Taxonomy" id="60894"/>
    <lineage>
        <taxon>Bacteria</taxon>
        <taxon>Bacillati</taxon>
        <taxon>Actinomycetota</taxon>
        <taxon>Actinomycetes</taxon>
        <taxon>Pseudonocardiales</taxon>
        <taxon>Pseudonocardiaceae</taxon>
        <taxon>Saccharopolyspora</taxon>
    </lineage>
</organism>